<proteinExistence type="inferred from homology"/>
<dbReference type="InterPro" id="IPR036663">
    <property type="entry name" value="Fumarylacetoacetase_C_sf"/>
</dbReference>
<protein>
    <recommendedName>
        <fullName evidence="3">Fumarylacetoacetase-like C-terminal domain-containing protein</fullName>
    </recommendedName>
</protein>
<evidence type="ECO:0000256" key="1">
    <source>
        <dbReference type="ARBA" id="ARBA00010211"/>
    </source>
</evidence>
<comment type="caution">
    <text evidence="4">The sequence shown here is derived from an EMBL/GenBank/DDBJ whole genome shotgun (WGS) entry which is preliminary data.</text>
</comment>
<comment type="similarity">
    <text evidence="1">Belongs to the FAH family.</text>
</comment>
<reference evidence="4 5" key="1">
    <citation type="submission" date="2018-11" db="EMBL/GenBank/DDBJ databases">
        <title>Genome sequence of Saitozyma podzolica DSM 27192.</title>
        <authorList>
            <person name="Aliyu H."/>
            <person name="Gorte O."/>
            <person name="Ochsenreither K."/>
        </authorList>
    </citation>
    <scope>NUCLEOTIDE SEQUENCE [LARGE SCALE GENOMIC DNA]</scope>
    <source>
        <strain evidence="4 5">DSM 27192</strain>
    </source>
</reference>
<dbReference type="Pfam" id="PF01557">
    <property type="entry name" value="FAA_hydrolase"/>
    <property type="match status" value="1"/>
</dbReference>
<dbReference type="Proteomes" id="UP000279259">
    <property type="component" value="Unassembled WGS sequence"/>
</dbReference>
<dbReference type="SUPFAM" id="SSF56529">
    <property type="entry name" value="FAH"/>
    <property type="match status" value="1"/>
</dbReference>
<gene>
    <name evidence="4" type="ORF">EHS25_008718</name>
</gene>
<evidence type="ECO:0000313" key="4">
    <source>
        <dbReference type="EMBL" id="RSH92303.1"/>
    </source>
</evidence>
<dbReference type="PANTHER" id="PTHR11820:SF7">
    <property type="entry name" value="ACYLPYRUVASE FAHD1, MITOCHONDRIAL"/>
    <property type="match status" value="1"/>
</dbReference>
<evidence type="ECO:0000313" key="5">
    <source>
        <dbReference type="Proteomes" id="UP000279259"/>
    </source>
</evidence>
<dbReference type="InterPro" id="IPR011234">
    <property type="entry name" value="Fumarylacetoacetase-like_C"/>
</dbReference>
<organism evidence="4 5">
    <name type="scientific">Saitozyma podzolica</name>
    <dbReference type="NCBI Taxonomy" id="1890683"/>
    <lineage>
        <taxon>Eukaryota</taxon>
        <taxon>Fungi</taxon>
        <taxon>Dikarya</taxon>
        <taxon>Basidiomycota</taxon>
        <taxon>Agaricomycotina</taxon>
        <taxon>Tremellomycetes</taxon>
        <taxon>Tremellales</taxon>
        <taxon>Trimorphomycetaceae</taxon>
        <taxon>Saitozyma</taxon>
    </lineage>
</organism>
<sequence>MSNFLRTGRKIVAIGRNYADHAKELGNAIPKGKWTDQHHALTRLDSKLTLVEPFFFLKPTSSYISPGEGPVELPKGTIVHHEVELGVVIGKNGRDIPKSEAESYIAGYALAVDMTARNVQDAVKKKGLPWTTAKGFDTFCPVGPFIPKSKIPDVAQVGLHFTINGSVKQSGTAKDMIFGEGDLILTGTPAGVGPISDGETFEAKMTYPGVDGEVLDKFEFVCKTRGGGYEFKG</sequence>
<dbReference type="GO" id="GO:0046872">
    <property type="term" value="F:metal ion binding"/>
    <property type="evidence" value="ECO:0007669"/>
    <property type="project" value="UniProtKB-KW"/>
</dbReference>
<dbReference type="PANTHER" id="PTHR11820">
    <property type="entry name" value="ACYLPYRUVASE"/>
    <property type="match status" value="1"/>
</dbReference>
<evidence type="ECO:0000259" key="3">
    <source>
        <dbReference type="Pfam" id="PF01557"/>
    </source>
</evidence>
<dbReference type="OrthoDB" id="74910at2759"/>
<dbReference type="GO" id="GO:0018773">
    <property type="term" value="F:acetylpyruvate hydrolase activity"/>
    <property type="evidence" value="ECO:0007669"/>
    <property type="project" value="TreeGrafter"/>
</dbReference>
<dbReference type="STRING" id="1890683.A0A427YMJ1"/>
<dbReference type="Gene3D" id="3.90.850.10">
    <property type="entry name" value="Fumarylacetoacetase-like, C-terminal domain"/>
    <property type="match status" value="1"/>
</dbReference>
<keyword evidence="2" id="KW-0479">Metal-binding</keyword>
<dbReference type="GO" id="GO:0005739">
    <property type="term" value="C:mitochondrion"/>
    <property type="evidence" value="ECO:0007669"/>
    <property type="project" value="TreeGrafter"/>
</dbReference>
<dbReference type="EMBL" id="RSCD01000006">
    <property type="protein sequence ID" value="RSH92303.1"/>
    <property type="molecule type" value="Genomic_DNA"/>
</dbReference>
<evidence type="ECO:0000256" key="2">
    <source>
        <dbReference type="ARBA" id="ARBA00022723"/>
    </source>
</evidence>
<accession>A0A427YMJ1</accession>
<feature type="domain" description="Fumarylacetoacetase-like C-terminal" evidence="3">
    <location>
        <begin position="10"/>
        <end position="178"/>
    </location>
</feature>
<dbReference type="AlphaFoldDB" id="A0A427YMJ1"/>
<keyword evidence="5" id="KW-1185">Reference proteome</keyword>
<name>A0A427YMJ1_9TREE</name>